<keyword evidence="4 12" id="KW-0645">Protease</keyword>
<dbReference type="InterPro" id="IPR022919">
    <property type="entry name" value="Pept_M48_protease_HtpX"/>
</dbReference>
<reference evidence="14 15" key="1">
    <citation type="journal article" date="2015" name="Nature">
        <title>rRNA introns, odd ribosomes, and small enigmatic genomes across a large radiation of phyla.</title>
        <authorList>
            <person name="Brown C.T."/>
            <person name="Hug L.A."/>
            <person name="Thomas B.C."/>
            <person name="Sharon I."/>
            <person name="Castelle C.J."/>
            <person name="Singh A."/>
            <person name="Wilkins M.J."/>
            <person name="Williams K.H."/>
            <person name="Banfield J.F."/>
        </authorList>
    </citation>
    <scope>NUCLEOTIDE SEQUENCE [LARGE SCALE GENOMIC DNA]</scope>
</reference>
<keyword evidence="9 12" id="KW-1133">Transmembrane helix</keyword>
<dbReference type="InterPro" id="IPR001915">
    <property type="entry name" value="Peptidase_M48"/>
</dbReference>
<dbReference type="AlphaFoldDB" id="A0A0G1GQR7"/>
<dbReference type="GO" id="GO:0008270">
    <property type="term" value="F:zinc ion binding"/>
    <property type="evidence" value="ECO:0007669"/>
    <property type="project" value="UniProtKB-UniRule"/>
</dbReference>
<feature type="domain" description="Peptidase M48" evidence="13">
    <location>
        <begin position="85"/>
        <end position="301"/>
    </location>
</feature>
<evidence type="ECO:0000313" key="15">
    <source>
        <dbReference type="Proteomes" id="UP000034617"/>
    </source>
</evidence>
<comment type="subcellular location">
    <subcellularLocation>
        <location evidence="1 12">Cell membrane</location>
        <topology evidence="1 12">Multi-pass membrane protein</topology>
    </subcellularLocation>
</comment>
<evidence type="ECO:0000256" key="6">
    <source>
        <dbReference type="ARBA" id="ARBA00022723"/>
    </source>
</evidence>
<dbReference type="Proteomes" id="UP000034617">
    <property type="component" value="Unassembled WGS sequence"/>
</dbReference>
<dbReference type="PANTHER" id="PTHR43221:SF1">
    <property type="entry name" value="PROTEASE HTPX"/>
    <property type="match status" value="1"/>
</dbReference>
<comment type="similarity">
    <text evidence="2 12">Belongs to the peptidase M48B family.</text>
</comment>
<evidence type="ECO:0000256" key="10">
    <source>
        <dbReference type="ARBA" id="ARBA00023049"/>
    </source>
</evidence>
<evidence type="ECO:0000256" key="9">
    <source>
        <dbReference type="ARBA" id="ARBA00022989"/>
    </source>
</evidence>
<feature type="active site" evidence="12">
    <location>
        <position position="144"/>
    </location>
</feature>
<dbReference type="Gene3D" id="3.30.2010.10">
    <property type="entry name" value="Metalloproteases ('zincins'), catalytic domain"/>
    <property type="match status" value="1"/>
</dbReference>
<feature type="binding site" evidence="12">
    <location>
        <position position="143"/>
    </location>
    <ligand>
        <name>Zn(2+)</name>
        <dbReference type="ChEBI" id="CHEBI:29105"/>
        <note>catalytic</note>
    </ligand>
</feature>
<evidence type="ECO:0000259" key="13">
    <source>
        <dbReference type="Pfam" id="PF01435"/>
    </source>
</evidence>
<dbReference type="GO" id="GO:0004222">
    <property type="term" value="F:metalloendopeptidase activity"/>
    <property type="evidence" value="ECO:0007669"/>
    <property type="project" value="UniProtKB-UniRule"/>
</dbReference>
<evidence type="ECO:0000256" key="2">
    <source>
        <dbReference type="ARBA" id="ARBA00009779"/>
    </source>
</evidence>
<feature type="binding site" evidence="12">
    <location>
        <position position="147"/>
    </location>
    <ligand>
        <name>Zn(2+)</name>
        <dbReference type="ChEBI" id="CHEBI:29105"/>
        <note>catalytic</note>
    </ligand>
</feature>
<feature type="transmembrane region" description="Helical" evidence="12">
    <location>
        <begin position="198"/>
        <end position="217"/>
    </location>
</feature>
<proteinExistence type="inferred from homology"/>
<keyword evidence="10 12" id="KW-0482">Metalloprotease</keyword>
<protein>
    <recommendedName>
        <fullName evidence="12">Protease HtpX homolog</fullName>
        <ecNumber evidence="12">3.4.24.-</ecNumber>
    </recommendedName>
</protein>
<comment type="cofactor">
    <cofactor evidence="12">
        <name>Zn(2+)</name>
        <dbReference type="ChEBI" id="CHEBI:29105"/>
    </cofactor>
    <text evidence="12">Binds 1 zinc ion per subunit.</text>
</comment>
<feature type="transmembrane region" description="Helical" evidence="12">
    <location>
        <begin position="155"/>
        <end position="178"/>
    </location>
</feature>
<comment type="caution">
    <text evidence="14">The sequence shown here is derived from an EMBL/GenBank/DDBJ whole genome shotgun (WGS) entry which is preliminary data.</text>
</comment>
<keyword evidence="5 12" id="KW-0812">Transmembrane</keyword>
<dbReference type="GO" id="GO:0006508">
    <property type="term" value="P:proteolysis"/>
    <property type="evidence" value="ECO:0007669"/>
    <property type="project" value="UniProtKB-KW"/>
</dbReference>
<evidence type="ECO:0000256" key="3">
    <source>
        <dbReference type="ARBA" id="ARBA00022475"/>
    </source>
</evidence>
<keyword evidence="6 12" id="KW-0479">Metal-binding</keyword>
<gene>
    <name evidence="12" type="primary">htpX</name>
    <name evidence="14" type="ORF">UW22_C0035G0007</name>
</gene>
<dbReference type="HAMAP" id="MF_00188">
    <property type="entry name" value="Pept_M48_protease_HtpX"/>
    <property type="match status" value="1"/>
</dbReference>
<keyword evidence="3 12" id="KW-1003">Cell membrane</keyword>
<dbReference type="GO" id="GO:0005886">
    <property type="term" value="C:plasma membrane"/>
    <property type="evidence" value="ECO:0007669"/>
    <property type="project" value="UniProtKB-SubCell"/>
</dbReference>
<dbReference type="EMBL" id="LCHM01000035">
    <property type="protein sequence ID" value="KKT36643.1"/>
    <property type="molecule type" value="Genomic_DNA"/>
</dbReference>
<evidence type="ECO:0000313" key="14">
    <source>
        <dbReference type="EMBL" id="KKT36643.1"/>
    </source>
</evidence>
<feature type="transmembrane region" description="Helical" evidence="12">
    <location>
        <begin position="12"/>
        <end position="32"/>
    </location>
</feature>
<evidence type="ECO:0000256" key="5">
    <source>
        <dbReference type="ARBA" id="ARBA00022692"/>
    </source>
</evidence>
<dbReference type="InterPro" id="IPR050083">
    <property type="entry name" value="HtpX_protease"/>
</dbReference>
<evidence type="ECO:0000256" key="8">
    <source>
        <dbReference type="ARBA" id="ARBA00022833"/>
    </source>
</evidence>
<dbReference type="CDD" id="cd07340">
    <property type="entry name" value="M48B_Htpx_like"/>
    <property type="match status" value="1"/>
</dbReference>
<keyword evidence="11 12" id="KW-0472">Membrane</keyword>
<evidence type="ECO:0000256" key="11">
    <source>
        <dbReference type="ARBA" id="ARBA00023136"/>
    </source>
</evidence>
<accession>A0A0G1GQR7</accession>
<dbReference type="Pfam" id="PF01435">
    <property type="entry name" value="Peptidase_M48"/>
    <property type="match status" value="1"/>
</dbReference>
<dbReference type="PANTHER" id="PTHR43221">
    <property type="entry name" value="PROTEASE HTPX"/>
    <property type="match status" value="1"/>
</dbReference>
<organism evidence="14 15">
    <name type="scientific">Candidatus Gottesmanbacteria bacterium GW2011_GWB1_44_11c</name>
    <dbReference type="NCBI Taxonomy" id="1618447"/>
    <lineage>
        <taxon>Bacteria</taxon>
        <taxon>Candidatus Gottesmaniibacteriota</taxon>
    </lineage>
</organism>
<keyword evidence="7 12" id="KW-0378">Hydrolase</keyword>
<sequence length="302" mass="33303">MSIRSQITSNIFRSYIFMVIFTVLVIGLAYVFGQALGYGNSFIGIAVLLSVGSSFISYFFGDQIVLAMSGARHATRKKDFNFFTVTENLSLASGLPMPKLYVIEDTAINAFATGRDPKHAVLCLTSGLLMRLERREIEGVVAHELSHVENYDIRMMAIVAVLVGTVAYASDFFMRSLWWGGSAGGRSDRDSDRDNNGIFLVIGIVLAIVSPLIAMLIQMAISRKREYLADASGVLLTRYPEGLARALEKISKDKEVLEAATNATAHLFIANPFKGKQFGAWFAGLFDTHPPIEERIKILRAM</sequence>
<evidence type="ECO:0000256" key="12">
    <source>
        <dbReference type="HAMAP-Rule" id="MF_00188"/>
    </source>
</evidence>
<name>A0A0G1GQR7_9BACT</name>
<evidence type="ECO:0000256" key="1">
    <source>
        <dbReference type="ARBA" id="ARBA00004651"/>
    </source>
</evidence>
<feature type="transmembrane region" description="Helical" evidence="12">
    <location>
        <begin position="38"/>
        <end position="60"/>
    </location>
</feature>
<dbReference type="EC" id="3.4.24.-" evidence="12"/>
<keyword evidence="8 12" id="KW-0862">Zinc</keyword>
<feature type="binding site" evidence="12">
    <location>
        <position position="226"/>
    </location>
    <ligand>
        <name>Zn(2+)</name>
        <dbReference type="ChEBI" id="CHEBI:29105"/>
        <note>catalytic</note>
    </ligand>
</feature>
<evidence type="ECO:0000256" key="7">
    <source>
        <dbReference type="ARBA" id="ARBA00022801"/>
    </source>
</evidence>
<evidence type="ECO:0000256" key="4">
    <source>
        <dbReference type="ARBA" id="ARBA00022670"/>
    </source>
</evidence>